<dbReference type="PANTHER" id="PTHR10655">
    <property type="entry name" value="LYSOPHOSPHOLIPASE-RELATED"/>
    <property type="match status" value="1"/>
</dbReference>
<proteinExistence type="inferred from homology"/>
<dbReference type="InterPro" id="IPR003140">
    <property type="entry name" value="PLipase/COase/thioEstase"/>
</dbReference>
<dbReference type="EMBL" id="CAUYUJ010016059">
    <property type="protein sequence ID" value="CAK0861313.1"/>
    <property type="molecule type" value="Genomic_DNA"/>
</dbReference>
<dbReference type="PANTHER" id="PTHR10655:SF17">
    <property type="entry name" value="LYSOPHOSPHOLIPASE-LIKE PROTEIN 1"/>
    <property type="match status" value="1"/>
</dbReference>
<feature type="domain" description="Phospholipase/carboxylesterase/thioesterase" evidence="4">
    <location>
        <begin position="306"/>
        <end position="410"/>
    </location>
</feature>
<dbReference type="Gene3D" id="3.40.50.1820">
    <property type="entry name" value="alpha/beta hydrolase"/>
    <property type="match status" value="1"/>
</dbReference>
<dbReference type="InterPro" id="IPR050565">
    <property type="entry name" value="LYPA1-2/EST-like"/>
</dbReference>
<keyword evidence="6" id="KW-1185">Reference proteome</keyword>
<dbReference type="InterPro" id="IPR029058">
    <property type="entry name" value="AB_hydrolase_fold"/>
</dbReference>
<evidence type="ECO:0000256" key="3">
    <source>
        <dbReference type="SAM" id="MobiDB-lite"/>
    </source>
</evidence>
<organism evidence="5 6">
    <name type="scientific">Prorocentrum cordatum</name>
    <dbReference type="NCBI Taxonomy" id="2364126"/>
    <lineage>
        <taxon>Eukaryota</taxon>
        <taxon>Sar</taxon>
        <taxon>Alveolata</taxon>
        <taxon>Dinophyceae</taxon>
        <taxon>Prorocentrales</taxon>
        <taxon>Prorocentraceae</taxon>
        <taxon>Prorocentrum</taxon>
    </lineage>
</organism>
<accession>A0ABN9UND2</accession>
<dbReference type="Pfam" id="PF02230">
    <property type="entry name" value="Abhydrolase_2"/>
    <property type="match status" value="1"/>
</dbReference>
<evidence type="ECO:0000313" key="5">
    <source>
        <dbReference type="EMBL" id="CAK0861313.1"/>
    </source>
</evidence>
<keyword evidence="2" id="KW-0378">Hydrolase</keyword>
<comment type="caution">
    <text evidence="5">The sequence shown here is derived from an EMBL/GenBank/DDBJ whole genome shotgun (WGS) entry which is preliminary data.</text>
</comment>
<sequence>MGKPAVRGAARAPGRRVLGSQAARPRRQCPAPLRRRAAALLPALHRHTRGRPFGPRAWRAWLRLRLGVAAAELPSEEEALRLLRGLARTGRPSGRSKVAAAAVAEHAGIATAAWRSSGTRYIDPESTADVSNIRGFACGRISDSSRRVSWHEYGTLYRVSRAAAASKGKEAFKVTSTSCFKRVGCSVIRKNLPVMVGGSKTEFKGSVVFEPCRHGLKLEPEWTLIYLHSFSCKGSDYLHFPNYFGIGDAAVRVVVPTAPLLEQSCFKDWNVWRGERIGWRPIQFRAWFDYLTDRAGSAENDLELGSLLEMRARLHALIQQEAARHGGDSRRVILGGASQGCCVALDAAMTYPGELGGVVGLVGHLLGCTPLDMSKRAMPIHLFHEATDKEMRWSWVKGTVQRLIDAGFDVTSRREKEGTGSGHWIQALRLASPTLKMRTLTKTR</sequence>
<reference evidence="5" key="1">
    <citation type="submission" date="2023-10" db="EMBL/GenBank/DDBJ databases">
        <authorList>
            <person name="Chen Y."/>
            <person name="Shah S."/>
            <person name="Dougan E. K."/>
            <person name="Thang M."/>
            <person name="Chan C."/>
        </authorList>
    </citation>
    <scope>NUCLEOTIDE SEQUENCE [LARGE SCALE GENOMIC DNA]</scope>
</reference>
<evidence type="ECO:0000256" key="2">
    <source>
        <dbReference type="ARBA" id="ARBA00022801"/>
    </source>
</evidence>
<evidence type="ECO:0000259" key="4">
    <source>
        <dbReference type="Pfam" id="PF02230"/>
    </source>
</evidence>
<evidence type="ECO:0000313" key="6">
    <source>
        <dbReference type="Proteomes" id="UP001189429"/>
    </source>
</evidence>
<gene>
    <name evidence="5" type="ORF">PCOR1329_LOCUS50018</name>
</gene>
<protein>
    <recommendedName>
        <fullName evidence="4">Phospholipase/carboxylesterase/thioesterase domain-containing protein</fullName>
    </recommendedName>
</protein>
<evidence type="ECO:0000256" key="1">
    <source>
        <dbReference type="ARBA" id="ARBA00006499"/>
    </source>
</evidence>
<comment type="similarity">
    <text evidence="1">Belongs to the AB hydrolase superfamily. AB hydrolase 2 family.</text>
</comment>
<dbReference type="SUPFAM" id="SSF53474">
    <property type="entry name" value="alpha/beta-Hydrolases"/>
    <property type="match status" value="1"/>
</dbReference>
<dbReference type="Proteomes" id="UP001189429">
    <property type="component" value="Unassembled WGS sequence"/>
</dbReference>
<name>A0ABN9UND2_9DINO</name>
<feature type="compositionally biased region" description="Low complexity" evidence="3">
    <location>
        <begin position="1"/>
        <end position="17"/>
    </location>
</feature>
<feature type="region of interest" description="Disordered" evidence="3">
    <location>
        <begin position="1"/>
        <end position="30"/>
    </location>
</feature>